<evidence type="ECO:0000313" key="3">
    <source>
        <dbReference type="Proteomes" id="UP001454489"/>
    </source>
</evidence>
<keyword evidence="1" id="KW-0812">Transmembrane</keyword>
<accession>A0ABV1HD82</accession>
<sequence length="85" mass="10039">MWWYLAVMNTLGFALMGLDKKRAGEHQWRISERTLFLVAALGGSVGSWLGMYIFHHKTKHWYFVIGIPVIFVLQNILWYFIMMNS</sequence>
<keyword evidence="3" id="KW-1185">Reference proteome</keyword>
<reference evidence="2 3" key="1">
    <citation type="submission" date="2024-03" db="EMBL/GenBank/DDBJ databases">
        <title>Human intestinal bacterial collection.</title>
        <authorList>
            <person name="Pauvert C."/>
            <person name="Hitch T.C.A."/>
            <person name="Clavel T."/>
        </authorList>
    </citation>
    <scope>NUCLEOTIDE SEQUENCE [LARGE SCALE GENOMIC DNA]</scope>
    <source>
        <strain evidence="2 3">CLA-AA-H185</strain>
    </source>
</reference>
<evidence type="ECO:0000313" key="2">
    <source>
        <dbReference type="EMBL" id="MEQ2557455.1"/>
    </source>
</evidence>
<dbReference type="InterPro" id="IPR010718">
    <property type="entry name" value="DUF1294"/>
</dbReference>
<dbReference type="EMBL" id="JBBMEX010000005">
    <property type="protein sequence ID" value="MEQ2557455.1"/>
    <property type="molecule type" value="Genomic_DNA"/>
</dbReference>
<keyword evidence="1" id="KW-1133">Transmembrane helix</keyword>
<proteinExistence type="predicted"/>
<keyword evidence="1" id="KW-0472">Membrane</keyword>
<name>A0ABV1HD82_9FIRM</name>
<gene>
    <name evidence="2" type="ORF">WMO43_06200</name>
</gene>
<dbReference type="RefSeq" id="WP_177962855.1">
    <property type="nucleotide sequence ID" value="NZ_JBBMEX010000005.1"/>
</dbReference>
<protein>
    <submittedName>
        <fullName evidence="2">DUF1294 domain-containing protein</fullName>
    </submittedName>
</protein>
<feature type="transmembrane region" description="Helical" evidence="1">
    <location>
        <begin position="60"/>
        <end position="81"/>
    </location>
</feature>
<dbReference type="Pfam" id="PF06961">
    <property type="entry name" value="DUF1294"/>
    <property type="match status" value="1"/>
</dbReference>
<evidence type="ECO:0000256" key="1">
    <source>
        <dbReference type="SAM" id="Phobius"/>
    </source>
</evidence>
<feature type="transmembrane region" description="Helical" evidence="1">
    <location>
        <begin position="35"/>
        <end position="54"/>
    </location>
</feature>
<organism evidence="2 3">
    <name type="scientific">Maccoyibacter intestinihominis</name>
    <dbReference type="NCBI Taxonomy" id="3133499"/>
    <lineage>
        <taxon>Bacteria</taxon>
        <taxon>Bacillati</taxon>
        <taxon>Bacillota</taxon>
        <taxon>Clostridia</taxon>
        <taxon>Lachnospirales</taxon>
        <taxon>Lachnospiraceae</taxon>
        <taxon>Maccoyibacter</taxon>
    </lineage>
</organism>
<dbReference type="Proteomes" id="UP001454489">
    <property type="component" value="Unassembled WGS sequence"/>
</dbReference>
<comment type="caution">
    <text evidence="2">The sequence shown here is derived from an EMBL/GenBank/DDBJ whole genome shotgun (WGS) entry which is preliminary data.</text>
</comment>